<feature type="domain" description="C2H2-type" evidence="12">
    <location>
        <begin position="454"/>
        <end position="481"/>
    </location>
</feature>
<proteinExistence type="inferred from homology"/>
<dbReference type="EMBL" id="GECZ01024118">
    <property type="protein sequence ID" value="JAS45651.1"/>
    <property type="molecule type" value="Transcribed_RNA"/>
</dbReference>
<dbReference type="PANTHER" id="PTHR24379:SF127">
    <property type="entry name" value="BLOODY FINGERS-RELATED"/>
    <property type="match status" value="1"/>
</dbReference>
<evidence type="ECO:0000256" key="2">
    <source>
        <dbReference type="ARBA" id="ARBA00006991"/>
    </source>
</evidence>
<comment type="subcellular location">
    <subcellularLocation>
        <location evidence="1">Nucleus</location>
    </subcellularLocation>
</comment>
<feature type="compositionally biased region" description="Low complexity" evidence="11">
    <location>
        <begin position="128"/>
        <end position="138"/>
    </location>
</feature>
<dbReference type="PROSITE" id="PS50157">
    <property type="entry name" value="ZINC_FINGER_C2H2_2"/>
    <property type="match status" value="7"/>
</dbReference>
<dbReference type="Pfam" id="PF00096">
    <property type="entry name" value="zf-C2H2"/>
    <property type="match status" value="5"/>
</dbReference>
<accession>A0A1B6F6D8</accession>
<evidence type="ECO:0000256" key="9">
    <source>
        <dbReference type="ARBA" id="ARBA00023242"/>
    </source>
</evidence>
<keyword evidence="4" id="KW-0677">Repeat</keyword>
<evidence type="ECO:0000256" key="7">
    <source>
        <dbReference type="ARBA" id="ARBA00023015"/>
    </source>
</evidence>
<dbReference type="GO" id="GO:0000977">
    <property type="term" value="F:RNA polymerase II transcription regulatory region sequence-specific DNA binding"/>
    <property type="evidence" value="ECO:0007669"/>
    <property type="project" value="TreeGrafter"/>
</dbReference>
<keyword evidence="3" id="KW-0479">Metal-binding</keyword>
<protein>
    <recommendedName>
        <fullName evidence="12">C2H2-type domain-containing protein</fullName>
    </recommendedName>
</protein>
<dbReference type="GO" id="GO:0032502">
    <property type="term" value="P:developmental process"/>
    <property type="evidence" value="ECO:0007669"/>
    <property type="project" value="UniProtKB-ARBA"/>
</dbReference>
<comment type="similarity">
    <text evidence="2">Belongs to the krueppel C2H2-type zinc-finger protein family.</text>
</comment>
<dbReference type="GO" id="GO:0005634">
    <property type="term" value="C:nucleus"/>
    <property type="evidence" value="ECO:0007669"/>
    <property type="project" value="UniProtKB-SubCell"/>
</dbReference>
<evidence type="ECO:0000256" key="5">
    <source>
        <dbReference type="ARBA" id="ARBA00022771"/>
    </source>
</evidence>
<evidence type="ECO:0000256" key="4">
    <source>
        <dbReference type="ARBA" id="ARBA00022737"/>
    </source>
</evidence>
<keyword evidence="8" id="KW-0804">Transcription</keyword>
<dbReference type="GO" id="GO:0000981">
    <property type="term" value="F:DNA-binding transcription factor activity, RNA polymerase II-specific"/>
    <property type="evidence" value="ECO:0007669"/>
    <property type="project" value="TreeGrafter"/>
</dbReference>
<dbReference type="GO" id="GO:0008270">
    <property type="term" value="F:zinc ion binding"/>
    <property type="evidence" value="ECO:0007669"/>
    <property type="project" value="UniProtKB-KW"/>
</dbReference>
<reference evidence="13" key="1">
    <citation type="submission" date="2015-11" db="EMBL/GenBank/DDBJ databases">
        <title>De novo transcriptome assembly of four potential Pierce s Disease insect vectors from Arizona vineyards.</title>
        <authorList>
            <person name="Tassone E.E."/>
        </authorList>
    </citation>
    <scope>NUCLEOTIDE SEQUENCE</scope>
</reference>
<feature type="domain" description="C2H2-type" evidence="12">
    <location>
        <begin position="482"/>
        <end position="509"/>
    </location>
</feature>
<keyword evidence="5 10" id="KW-0863">Zinc-finger</keyword>
<dbReference type="FunFam" id="3.30.160.60:FF:000202">
    <property type="entry name" value="Zinc finger protein 574"/>
    <property type="match status" value="1"/>
</dbReference>
<dbReference type="Gene3D" id="3.30.160.60">
    <property type="entry name" value="Classic Zinc Finger"/>
    <property type="match status" value="5"/>
</dbReference>
<dbReference type="InterPro" id="IPR036236">
    <property type="entry name" value="Znf_C2H2_sf"/>
</dbReference>
<feature type="domain" description="C2H2-type" evidence="12">
    <location>
        <begin position="538"/>
        <end position="561"/>
    </location>
</feature>
<name>A0A1B6F6D8_9HEMI</name>
<feature type="domain" description="C2H2-type" evidence="12">
    <location>
        <begin position="398"/>
        <end position="425"/>
    </location>
</feature>
<keyword evidence="7" id="KW-0805">Transcription regulation</keyword>
<evidence type="ECO:0000259" key="12">
    <source>
        <dbReference type="PROSITE" id="PS50157"/>
    </source>
</evidence>
<dbReference type="SUPFAM" id="SSF57667">
    <property type="entry name" value="beta-beta-alpha zinc fingers"/>
    <property type="match status" value="4"/>
</dbReference>
<keyword evidence="9" id="KW-0539">Nucleus</keyword>
<evidence type="ECO:0000256" key="10">
    <source>
        <dbReference type="PROSITE-ProRule" id="PRU00042"/>
    </source>
</evidence>
<dbReference type="PROSITE" id="PS00028">
    <property type="entry name" value="ZINC_FINGER_C2H2_1"/>
    <property type="match status" value="7"/>
</dbReference>
<evidence type="ECO:0000256" key="3">
    <source>
        <dbReference type="ARBA" id="ARBA00022723"/>
    </source>
</evidence>
<feature type="domain" description="C2H2-type" evidence="12">
    <location>
        <begin position="370"/>
        <end position="397"/>
    </location>
</feature>
<keyword evidence="6" id="KW-0862">Zinc</keyword>
<feature type="domain" description="C2H2-type" evidence="12">
    <location>
        <begin position="510"/>
        <end position="537"/>
    </location>
</feature>
<organism evidence="13">
    <name type="scientific">Cuerna arida</name>
    <dbReference type="NCBI Taxonomy" id="1464854"/>
    <lineage>
        <taxon>Eukaryota</taxon>
        <taxon>Metazoa</taxon>
        <taxon>Ecdysozoa</taxon>
        <taxon>Arthropoda</taxon>
        <taxon>Hexapoda</taxon>
        <taxon>Insecta</taxon>
        <taxon>Pterygota</taxon>
        <taxon>Neoptera</taxon>
        <taxon>Paraneoptera</taxon>
        <taxon>Hemiptera</taxon>
        <taxon>Auchenorrhyncha</taxon>
        <taxon>Membracoidea</taxon>
        <taxon>Cicadellidae</taxon>
        <taxon>Cicadellinae</taxon>
        <taxon>Proconiini</taxon>
        <taxon>Cuerna</taxon>
    </lineage>
</organism>
<gene>
    <name evidence="13" type="ORF">g.11850</name>
</gene>
<evidence type="ECO:0000256" key="8">
    <source>
        <dbReference type="ARBA" id="ARBA00023163"/>
    </source>
</evidence>
<dbReference type="InterPro" id="IPR013087">
    <property type="entry name" value="Znf_C2H2_type"/>
</dbReference>
<dbReference type="SMART" id="SM00355">
    <property type="entry name" value="ZnF_C2H2"/>
    <property type="match status" value="7"/>
</dbReference>
<sequence length="662" mass="76368">MDFGQIEVCFICDGEVWNCKTVLSEEKTSSSKTPFPTKISQLIGEAFMVVVSENDKLCTRCTTLINRSDKLEMELKKMKHILVKLLFIKYNLNTIEEANFSLSQEPELSIEEADHEIFNDTETCTKGSSSEISKSPTSPNGNIKRMNLNFIKKKSNTVVNIKTEPLSCDTCEGTNIDIKPKMVIKCEDEPEKGIDDCRVSEKMKSSDIPFLCKDNPSESYQSHESSVFRVVKSEKHLSDNISNSKSICSQKLNSEKYSVKQMPLMKKSSVRTKPESEKLKTIPFKKLRQILPKITSFNDLATLCTVEINTQSNQTFGTPDSVAMISKVENADSYSSTESNCSRKIRTKDSGQKLKINENASTEQIINTSYTCKHCTRNFENNKLLQEHLNQHYAKNVFKCDFCYRSFRRKAFLNEHMKVHRTKESFICDFCGKEFKVRHILEEHRRSHTKEVPYVCDVCGKKFSFQSTYWLHRKWHDNPFPYKCDDCGRLFRHSSVLAVHRRKHSGERPYKCSYCSFTFTVSSALKRHLILHTKEYPFNCDICNRGFTARFRYMEHLSKVHNITIEKPVKTDFKMVVRDVFEDKTKENVVTRDITTEKIASEDLATENLAVNIVTDIGTELVIEETIVESLDYFDDQDNSTETFRGVDNETVVDDFYTQSSL</sequence>
<dbReference type="PANTHER" id="PTHR24379">
    <property type="entry name" value="KRAB AND ZINC FINGER DOMAIN-CONTAINING"/>
    <property type="match status" value="1"/>
</dbReference>
<dbReference type="AlphaFoldDB" id="A0A1B6F6D8"/>
<evidence type="ECO:0000256" key="6">
    <source>
        <dbReference type="ARBA" id="ARBA00022833"/>
    </source>
</evidence>
<dbReference type="FunFam" id="3.30.160.60:FF:000017">
    <property type="entry name" value="zinc finger protein 62 homolog"/>
    <property type="match status" value="1"/>
</dbReference>
<evidence type="ECO:0000256" key="11">
    <source>
        <dbReference type="SAM" id="MobiDB-lite"/>
    </source>
</evidence>
<feature type="region of interest" description="Disordered" evidence="11">
    <location>
        <begin position="123"/>
        <end position="144"/>
    </location>
</feature>
<feature type="domain" description="C2H2-type" evidence="12">
    <location>
        <begin position="426"/>
        <end position="453"/>
    </location>
</feature>
<evidence type="ECO:0000256" key="1">
    <source>
        <dbReference type="ARBA" id="ARBA00004123"/>
    </source>
</evidence>
<evidence type="ECO:0000313" key="13">
    <source>
        <dbReference type="EMBL" id="JAS45651.1"/>
    </source>
</evidence>